<evidence type="ECO:0000313" key="3">
    <source>
        <dbReference type="Proteomes" id="UP000552683"/>
    </source>
</evidence>
<evidence type="ECO:0000313" key="2">
    <source>
        <dbReference type="EMBL" id="MBC2882805.1"/>
    </source>
</evidence>
<feature type="chain" id="PRO_5032408299" evidence="1">
    <location>
        <begin position="18"/>
        <end position="151"/>
    </location>
</feature>
<name>A0A842J8C4_9BACT</name>
<dbReference type="InterPro" id="IPR007332">
    <property type="entry name" value="DUF411"/>
</dbReference>
<gene>
    <name evidence="2" type="ORF">H7R39_05960</name>
</gene>
<feature type="signal peptide" evidence="1">
    <location>
        <begin position="1"/>
        <end position="17"/>
    </location>
</feature>
<dbReference type="AlphaFoldDB" id="A0A842J8C4"/>
<protein>
    <submittedName>
        <fullName evidence="2">DUF411 domain-containing protein</fullName>
    </submittedName>
</protein>
<keyword evidence="3" id="KW-1185">Reference proteome</keyword>
<dbReference type="Proteomes" id="UP000552683">
    <property type="component" value="Unassembled WGS sequence"/>
</dbReference>
<dbReference type="EMBL" id="JACLZK010000001">
    <property type="protein sequence ID" value="MBC2882805.1"/>
    <property type="molecule type" value="Genomic_DNA"/>
</dbReference>
<organism evidence="2 3">
    <name type="scientific">Campylobacter massiliensis</name>
    <dbReference type="NCBI Taxonomy" id="2762557"/>
    <lineage>
        <taxon>Bacteria</taxon>
        <taxon>Pseudomonadati</taxon>
        <taxon>Campylobacterota</taxon>
        <taxon>Epsilonproteobacteria</taxon>
        <taxon>Campylobacterales</taxon>
        <taxon>Campylobacteraceae</taxon>
        <taxon>Campylobacter</taxon>
    </lineage>
</organism>
<dbReference type="RefSeq" id="WP_185898366.1">
    <property type="nucleotide sequence ID" value="NZ_JACLZK010000001.1"/>
</dbReference>
<dbReference type="Pfam" id="PF04214">
    <property type="entry name" value="DUF411"/>
    <property type="match status" value="1"/>
</dbReference>
<reference evidence="2 3" key="1">
    <citation type="submission" date="2020-08" db="EMBL/GenBank/DDBJ databases">
        <title>Complete genome and description of Campylobacter massiliensis Marseille-Q3452 sp. nov.</title>
        <authorList>
            <person name="Antezack A."/>
        </authorList>
    </citation>
    <scope>NUCLEOTIDE SEQUENCE [LARGE SCALE GENOMIC DNA]</scope>
    <source>
        <strain evidence="2 3">Marseille-Q3452</strain>
    </source>
</reference>
<comment type="caution">
    <text evidence="2">The sequence shown here is derived from an EMBL/GenBank/DDBJ whole genome shotgun (WGS) entry which is preliminary data.</text>
</comment>
<sequence>MKKTILGFALFTALASAALGGETIEVYKSPDCGCCGKWGEIMKKSGFEIVEHKTNAIIETKNKYGVPPELSSCHTGIVGGYAIEGHVPAEEIKALLAAKPADVVGISVPGMPLGSPGMEQGGIVEDYDVIAFKKDGTSEIFASYKNGKKVK</sequence>
<proteinExistence type="predicted"/>
<accession>A0A842J8C4</accession>
<keyword evidence="1" id="KW-0732">Signal</keyword>
<evidence type="ECO:0000256" key="1">
    <source>
        <dbReference type="SAM" id="SignalP"/>
    </source>
</evidence>